<name>A0ACC1A5B4_9ROSI</name>
<sequence>MSVSVAAPLIDLNKNVVSCADDSNVQRQLDWQRRVEICRGIAKGLEYLHELATGKILHRNIKASKVLLDENFNAKLSDLGLAMLYGEDEPYDFLHKIAAGFTYMSPEVLRRESITDKADVYDYGIVTIEIISRQSNSKDEGNKETESLLQRVIAFYSTSTD</sequence>
<keyword evidence="2" id="KW-1185">Reference proteome</keyword>
<evidence type="ECO:0000313" key="1">
    <source>
        <dbReference type="EMBL" id="KAJ0082700.1"/>
    </source>
</evidence>
<comment type="caution">
    <text evidence="1">The sequence shown here is derived from an EMBL/GenBank/DDBJ whole genome shotgun (WGS) entry which is preliminary data.</text>
</comment>
<gene>
    <name evidence="1" type="ORF">Patl1_09724</name>
</gene>
<evidence type="ECO:0000313" key="2">
    <source>
        <dbReference type="Proteomes" id="UP001164250"/>
    </source>
</evidence>
<dbReference type="Proteomes" id="UP001164250">
    <property type="component" value="Chromosome 12"/>
</dbReference>
<accession>A0ACC1A5B4</accession>
<dbReference type="EMBL" id="CM047908">
    <property type="protein sequence ID" value="KAJ0082700.1"/>
    <property type="molecule type" value="Genomic_DNA"/>
</dbReference>
<organism evidence="1 2">
    <name type="scientific">Pistacia atlantica</name>
    <dbReference type="NCBI Taxonomy" id="434234"/>
    <lineage>
        <taxon>Eukaryota</taxon>
        <taxon>Viridiplantae</taxon>
        <taxon>Streptophyta</taxon>
        <taxon>Embryophyta</taxon>
        <taxon>Tracheophyta</taxon>
        <taxon>Spermatophyta</taxon>
        <taxon>Magnoliopsida</taxon>
        <taxon>eudicotyledons</taxon>
        <taxon>Gunneridae</taxon>
        <taxon>Pentapetalae</taxon>
        <taxon>rosids</taxon>
        <taxon>malvids</taxon>
        <taxon>Sapindales</taxon>
        <taxon>Anacardiaceae</taxon>
        <taxon>Pistacia</taxon>
    </lineage>
</organism>
<reference evidence="2" key="1">
    <citation type="journal article" date="2023" name="G3 (Bethesda)">
        <title>Genome assembly and association tests identify interacting loci associated with vigor, precocity, and sex in interspecific pistachio rootstocks.</title>
        <authorList>
            <person name="Palmer W."/>
            <person name="Jacygrad E."/>
            <person name="Sagayaradj S."/>
            <person name="Cavanaugh K."/>
            <person name="Han R."/>
            <person name="Bertier L."/>
            <person name="Beede B."/>
            <person name="Kafkas S."/>
            <person name="Golino D."/>
            <person name="Preece J."/>
            <person name="Michelmore R."/>
        </authorList>
    </citation>
    <scope>NUCLEOTIDE SEQUENCE [LARGE SCALE GENOMIC DNA]</scope>
</reference>
<protein>
    <submittedName>
        <fullName evidence="1">Uncharacterized protein</fullName>
    </submittedName>
</protein>
<proteinExistence type="predicted"/>